<comment type="caution">
    <text evidence="1">The sequence shown here is derived from an EMBL/GenBank/DDBJ whole genome shotgun (WGS) entry which is preliminary data.</text>
</comment>
<gene>
    <name evidence="1" type="ORF">H8S47_16830</name>
</gene>
<name>A0ABR7ASA2_9SPHN</name>
<proteinExistence type="predicted"/>
<reference evidence="1 2" key="1">
    <citation type="submission" date="2020-08" db="EMBL/GenBank/DDBJ databases">
        <title>Putative novel bacterial strains isolated from necrotic wheat leaf tissues caused by Xanthomonas translucens.</title>
        <authorList>
            <person name="Tambong J.T."/>
        </authorList>
    </citation>
    <scope>NUCLEOTIDE SEQUENCE [LARGE SCALE GENOMIC DNA]</scope>
    <source>
        <strain evidence="2">DOAB 1063</strain>
    </source>
</reference>
<dbReference type="Proteomes" id="UP000597613">
    <property type="component" value="Unassembled WGS sequence"/>
</dbReference>
<evidence type="ECO:0000313" key="1">
    <source>
        <dbReference type="EMBL" id="MBC3943345.1"/>
    </source>
</evidence>
<accession>A0ABR7ASA2</accession>
<sequence>MGERLPHWPRVQRAKIAASYSGYGTERDFRTAVACGEMPPPFTHDGADAWDIADIDAAVDTIKAGGKLTANWREGASNYAANRRVAGRGSQTR</sequence>
<evidence type="ECO:0000313" key="2">
    <source>
        <dbReference type="Proteomes" id="UP000597613"/>
    </source>
</evidence>
<organism evidence="1 2">
    <name type="scientific">Sphingomonas albertensis</name>
    <dbReference type="NCBI Taxonomy" id="2762591"/>
    <lineage>
        <taxon>Bacteria</taxon>
        <taxon>Pseudomonadati</taxon>
        <taxon>Pseudomonadota</taxon>
        <taxon>Alphaproteobacteria</taxon>
        <taxon>Sphingomonadales</taxon>
        <taxon>Sphingomonadaceae</taxon>
        <taxon>Sphingomonas</taxon>
    </lineage>
</organism>
<keyword evidence="2" id="KW-1185">Reference proteome</keyword>
<dbReference type="RefSeq" id="WP_187504932.1">
    <property type="nucleotide sequence ID" value="NZ_CP162536.1"/>
</dbReference>
<protein>
    <submittedName>
        <fullName evidence="1">Uncharacterized protein</fullName>
    </submittedName>
</protein>
<dbReference type="EMBL" id="JACONT010000048">
    <property type="protein sequence ID" value="MBC3943345.1"/>
    <property type="molecule type" value="Genomic_DNA"/>
</dbReference>